<protein>
    <submittedName>
        <fullName evidence="1">33206_t:CDS:1</fullName>
    </submittedName>
</protein>
<keyword evidence="2" id="KW-1185">Reference proteome</keyword>
<feature type="non-terminal residue" evidence="1">
    <location>
        <position position="1"/>
    </location>
</feature>
<sequence>AVQSAVEKGSESLCYFKRSLYEWFIEEQRLAHVDNNDKENFNPEQVKNPIER</sequence>
<reference evidence="1" key="1">
    <citation type="submission" date="2021-06" db="EMBL/GenBank/DDBJ databases">
        <authorList>
            <person name="Kallberg Y."/>
            <person name="Tangrot J."/>
            <person name="Rosling A."/>
        </authorList>
    </citation>
    <scope>NUCLEOTIDE SEQUENCE</scope>
    <source>
        <strain evidence="1">MA461A</strain>
    </source>
</reference>
<evidence type="ECO:0000313" key="2">
    <source>
        <dbReference type="Proteomes" id="UP000789920"/>
    </source>
</evidence>
<dbReference type="EMBL" id="CAJVQC010015532">
    <property type="protein sequence ID" value="CAG8668092.1"/>
    <property type="molecule type" value="Genomic_DNA"/>
</dbReference>
<organism evidence="1 2">
    <name type="scientific">Racocetra persica</name>
    <dbReference type="NCBI Taxonomy" id="160502"/>
    <lineage>
        <taxon>Eukaryota</taxon>
        <taxon>Fungi</taxon>
        <taxon>Fungi incertae sedis</taxon>
        <taxon>Mucoromycota</taxon>
        <taxon>Glomeromycotina</taxon>
        <taxon>Glomeromycetes</taxon>
        <taxon>Diversisporales</taxon>
        <taxon>Gigasporaceae</taxon>
        <taxon>Racocetra</taxon>
    </lineage>
</organism>
<accession>A0ACA9NRJ9</accession>
<evidence type="ECO:0000313" key="1">
    <source>
        <dbReference type="EMBL" id="CAG8668092.1"/>
    </source>
</evidence>
<proteinExistence type="predicted"/>
<dbReference type="Proteomes" id="UP000789920">
    <property type="component" value="Unassembled WGS sequence"/>
</dbReference>
<comment type="caution">
    <text evidence="1">The sequence shown here is derived from an EMBL/GenBank/DDBJ whole genome shotgun (WGS) entry which is preliminary data.</text>
</comment>
<name>A0ACA9NRJ9_9GLOM</name>
<gene>
    <name evidence="1" type="ORF">RPERSI_LOCUS8559</name>
</gene>